<dbReference type="PANTHER" id="PTHR38791:SF1">
    <property type="entry name" value="TRANSCRIPTION FACTOR, PUTATIVE-RELATED"/>
    <property type="match status" value="1"/>
</dbReference>
<dbReference type="InterPro" id="IPR036864">
    <property type="entry name" value="Zn2-C6_fun-type_DNA-bd_sf"/>
</dbReference>
<dbReference type="PANTHER" id="PTHR38791">
    <property type="entry name" value="ZN(II)2CYS6 TRANSCRIPTION FACTOR (EUROFUNG)-RELATED-RELATED"/>
    <property type="match status" value="1"/>
</dbReference>
<evidence type="ECO:0000313" key="2">
    <source>
        <dbReference type="EMBL" id="KAB8302728.1"/>
    </source>
</evidence>
<dbReference type="CDD" id="cd00067">
    <property type="entry name" value="GAL4"/>
    <property type="match status" value="1"/>
</dbReference>
<evidence type="ECO:0000256" key="1">
    <source>
        <dbReference type="ARBA" id="ARBA00023242"/>
    </source>
</evidence>
<dbReference type="Proteomes" id="UP000326757">
    <property type="component" value="Unassembled WGS sequence"/>
</dbReference>
<evidence type="ECO:0000313" key="3">
    <source>
        <dbReference type="Proteomes" id="UP000326757"/>
    </source>
</evidence>
<reference evidence="2 3" key="1">
    <citation type="submission" date="2019-06" db="EMBL/GenBank/DDBJ databases">
        <title>Genome Sequence of the Brown Rot Fungal Pathogen Monilinia laxa.</title>
        <authorList>
            <person name="De Miccolis Angelini R.M."/>
            <person name="Landi L."/>
            <person name="Abate D."/>
            <person name="Pollastro S."/>
            <person name="Romanazzi G."/>
            <person name="Faretra F."/>
        </authorList>
    </citation>
    <scope>NUCLEOTIDE SEQUENCE [LARGE SCALE GENOMIC DNA]</scope>
    <source>
        <strain evidence="2 3">Mlax316</strain>
    </source>
</reference>
<dbReference type="SUPFAM" id="SSF57701">
    <property type="entry name" value="Zn2/Cys6 DNA-binding domain"/>
    <property type="match status" value="1"/>
</dbReference>
<dbReference type="GO" id="GO:0000981">
    <property type="term" value="F:DNA-binding transcription factor activity, RNA polymerase II-specific"/>
    <property type="evidence" value="ECO:0007669"/>
    <property type="project" value="InterPro"/>
</dbReference>
<protein>
    <recommendedName>
        <fullName evidence="4">Zn(2)-C6 fungal-type domain-containing protein</fullName>
    </recommendedName>
</protein>
<comment type="caution">
    <text evidence="2">The sequence shown here is derived from an EMBL/GenBank/DDBJ whole genome shotgun (WGS) entry which is preliminary data.</text>
</comment>
<evidence type="ECO:0008006" key="4">
    <source>
        <dbReference type="Google" id="ProtNLM"/>
    </source>
</evidence>
<dbReference type="InterPro" id="IPR053175">
    <property type="entry name" value="DHMBA_Reg_Transcription_Factor"/>
</dbReference>
<proteinExistence type="predicted"/>
<dbReference type="InterPro" id="IPR001138">
    <property type="entry name" value="Zn2Cys6_DnaBD"/>
</dbReference>
<keyword evidence="1" id="KW-0539">Nucleus</keyword>
<dbReference type="OrthoDB" id="5429770at2759"/>
<keyword evidence="3" id="KW-1185">Reference proteome</keyword>
<gene>
    <name evidence="2" type="ORF">EYC80_006081</name>
</gene>
<organism evidence="2 3">
    <name type="scientific">Monilinia laxa</name>
    <name type="common">Brown rot fungus</name>
    <name type="synonym">Sclerotinia laxa</name>
    <dbReference type="NCBI Taxonomy" id="61186"/>
    <lineage>
        <taxon>Eukaryota</taxon>
        <taxon>Fungi</taxon>
        <taxon>Dikarya</taxon>
        <taxon>Ascomycota</taxon>
        <taxon>Pezizomycotina</taxon>
        <taxon>Leotiomycetes</taxon>
        <taxon>Helotiales</taxon>
        <taxon>Sclerotiniaceae</taxon>
        <taxon>Monilinia</taxon>
    </lineage>
</organism>
<accession>A0A5N6KGE9</accession>
<name>A0A5N6KGE9_MONLA</name>
<dbReference type="AlphaFoldDB" id="A0A5N6KGE9"/>
<dbReference type="EMBL" id="VIGI01000003">
    <property type="protein sequence ID" value="KAB8302728.1"/>
    <property type="molecule type" value="Genomic_DNA"/>
</dbReference>
<sequence>MVYRGRPSRGCKRCRVRRAKCDIRSGACGQCVELLSCWFFLGPYHHLTGTSKELTLAIEAVSLAWLWHQIYSDSVLISARKSYVSALRMANEVLKTPGTATRDTTLMASLLLDFLEKIINSEPRSSKSWTIHTEGALTMVKLRGLDEFIDRSQICMLMRLSTHYTVSCIASGSPLLETLITLHNFLGNQLGTQDTGFQLADLIMFGYASLCSKTREDTLSFDEIIEWSIALDRKLKRFYFRLPTRWQHSVFYSDCKTDRAFDPYYDLYPDANTCQELNMHRIIRILLNNFFMDHCPTSLAINQYMALMDSIRTSVHEICASVPQYLDCKNAARQRLPVSDFDQSSTHRHHTPDHDLDCCTLIFPLYVVGQSNIISGARSWVIEQLSYMSDHFRIKKAKTIADILEREPTLDPRLRRCSLFLAATPLYLKRVLFSVVTRMFI</sequence>
<dbReference type="GO" id="GO:0008270">
    <property type="term" value="F:zinc ion binding"/>
    <property type="evidence" value="ECO:0007669"/>
    <property type="project" value="InterPro"/>
</dbReference>